<organism evidence="1 2">
    <name type="scientific">Potamilus streckersoni</name>
    <dbReference type="NCBI Taxonomy" id="2493646"/>
    <lineage>
        <taxon>Eukaryota</taxon>
        <taxon>Metazoa</taxon>
        <taxon>Spiralia</taxon>
        <taxon>Lophotrochozoa</taxon>
        <taxon>Mollusca</taxon>
        <taxon>Bivalvia</taxon>
        <taxon>Autobranchia</taxon>
        <taxon>Heteroconchia</taxon>
        <taxon>Palaeoheterodonta</taxon>
        <taxon>Unionida</taxon>
        <taxon>Unionoidea</taxon>
        <taxon>Unionidae</taxon>
        <taxon>Ambleminae</taxon>
        <taxon>Lampsilini</taxon>
        <taxon>Potamilus</taxon>
    </lineage>
</organism>
<reference evidence="1" key="3">
    <citation type="submission" date="2023-05" db="EMBL/GenBank/DDBJ databases">
        <authorList>
            <person name="Smith C.H."/>
        </authorList>
    </citation>
    <scope>NUCLEOTIDE SEQUENCE</scope>
    <source>
        <strain evidence="1">CHS0354</strain>
        <tissue evidence="1">Mantle</tissue>
    </source>
</reference>
<reference evidence="1" key="2">
    <citation type="journal article" date="2021" name="Genome Biol. Evol.">
        <title>Developing a high-quality reference genome for a parasitic bivalve with doubly uniparental inheritance (Bivalvia: Unionida).</title>
        <authorList>
            <person name="Smith C.H."/>
        </authorList>
    </citation>
    <scope>NUCLEOTIDE SEQUENCE</scope>
    <source>
        <strain evidence="1">CHS0354</strain>
        <tissue evidence="1">Mantle</tissue>
    </source>
</reference>
<reference evidence="1" key="1">
    <citation type="journal article" date="2021" name="Genome Biol. Evol.">
        <title>A High-Quality Reference Genome for a Parasitic Bivalve with Doubly Uniparental Inheritance (Bivalvia: Unionida).</title>
        <authorList>
            <person name="Smith C.H."/>
        </authorList>
    </citation>
    <scope>NUCLEOTIDE SEQUENCE</scope>
    <source>
        <strain evidence="1">CHS0354</strain>
    </source>
</reference>
<proteinExistence type="predicted"/>
<evidence type="ECO:0000313" key="1">
    <source>
        <dbReference type="EMBL" id="KAK3596302.1"/>
    </source>
</evidence>
<accession>A0AAE0SQE5</accession>
<dbReference type="Proteomes" id="UP001195483">
    <property type="component" value="Unassembled WGS sequence"/>
</dbReference>
<comment type="caution">
    <text evidence="1">The sequence shown here is derived from an EMBL/GenBank/DDBJ whole genome shotgun (WGS) entry which is preliminary data.</text>
</comment>
<dbReference type="InterPro" id="IPR036770">
    <property type="entry name" value="Ankyrin_rpt-contain_sf"/>
</dbReference>
<gene>
    <name evidence="1" type="ORF">CHS0354_009799</name>
</gene>
<protein>
    <submittedName>
        <fullName evidence="1">Uncharacterized protein</fullName>
    </submittedName>
</protein>
<keyword evidence="2" id="KW-1185">Reference proteome</keyword>
<dbReference type="AlphaFoldDB" id="A0AAE0SQE5"/>
<dbReference type="EMBL" id="JAEAOA010000624">
    <property type="protein sequence ID" value="KAK3596302.1"/>
    <property type="molecule type" value="Genomic_DNA"/>
</dbReference>
<evidence type="ECO:0000313" key="2">
    <source>
        <dbReference type="Proteomes" id="UP001195483"/>
    </source>
</evidence>
<name>A0AAE0SQE5_9BIVA</name>
<dbReference type="SUPFAM" id="SSF48403">
    <property type="entry name" value="Ankyrin repeat"/>
    <property type="match status" value="1"/>
</dbReference>
<dbReference type="Gene3D" id="1.25.40.20">
    <property type="entry name" value="Ankyrin repeat-containing domain"/>
    <property type="match status" value="1"/>
</dbReference>
<sequence length="486" mass="55891">MKNLIGVVEGFHASLESVEKAIQYLKDKNIWNARRGYASEILKMACEERNYALCDLMFQEGVSLTLKHFPSMMLTMKNLPYTNSRSLSLDYLKALVYLLKCSKSWDPKCEDAANALQKAYCMKKYDICDLLVHQGVHLTIKHLLDLIMNFVISFESIEKAIRHLKDTNSWDSKCDDASEILEKSFRKKRYRVCDLLVHEGVSLTMKNVPDIILRSVDNVQNSVKQLKDNDCVKTSFKHWKDSDSWDPNCFEALKALEQAYCAWKYDICDLLVQEGVTLSMKQLPYIILRSVHHVKISVKQLKDTNSWDPNCFEALKALEHTNCAQKYDVCDLLVKEGISLAKKNLSDIVINFQITLKSINKAIQHLKYTDIWDPKCNNASKALEQAYCKQKYDICDLLVEEGISRTMNNLLGVVMRSQSLESVNKIIQHLKETNSWDPKCDDACKALQEVYVEQKYDICDLLVEEGISNNEQSFRCCLEIPEIVIG</sequence>